<dbReference type="Gene3D" id="3.30.930.10">
    <property type="entry name" value="Bira Bifunctional Protein, Domain 2"/>
    <property type="match status" value="1"/>
</dbReference>
<dbReference type="InterPro" id="IPR004154">
    <property type="entry name" value="Anticodon-bd"/>
</dbReference>
<dbReference type="InterPro" id="IPR041715">
    <property type="entry name" value="HisRS-like_core"/>
</dbReference>
<dbReference type="GO" id="GO:0006427">
    <property type="term" value="P:histidyl-tRNA aminoacylation"/>
    <property type="evidence" value="ECO:0007669"/>
    <property type="project" value="UniProtKB-UniRule"/>
</dbReference>
<dbReference type="CDD" id="cd00773">
    <property type="entry name" value="HisRS-like_core"/>
    <property type="match status" value="1"/>
</dbReference>
<evidence type="ECO:0000259" key="13">
    <source>
        <dbReference type="PROSITE" id="PS50862"/>
    </source>
</evidence>
<dbReference type="Pfam" id="PF03129">
    <property type="entry name" value="HGTP_anticodon"/>
    <property type="match status" value="1"/>
</dbReference>
<evidence type="ECO:0000256" key="8">
    <source>
        <dbReference type="ARBA" id="ARBA00022917"/>
    </source>
</evidence>
<dbReference type="CDD" id="cd00859">
    <property type="entry name" value="HisRS_anticodon"/>
    <property type="match status" value="1"/>
</dbReference>
<feature type="binding site" evidence="12">
    <location>
        <position position="132"/>
    </location>
    <ligand>
        <name>L-histidine</name>
        <dbReference type="ChEBI" id="CHEBI:57595"/>
    </ligand>
</feature>
<gene>
    <name evidence="11" type="primary">hisS</name>
    <name evidence="14" type="ORF">SAMN04488506_0904</name>
</gene>
<evidence type="ECO:0000256" key="1">
    <source>
        <dbReference type="ARBA" id="ARBA00004496"/>
    </source>
</evidence>
<protein>
    <recommendedName>
        <fullName evidence="11">Histidine--tRNA ligase</fullName>
        <ecNumber evidence="11">6.1.1.21</ecNumber>
    </recommendedName>
    <alternativeName>
        <fullName evidence="11">Histidyl-tRNA synthetase</fullName>
        <shortName evidence="11">HisRS</shortName>
    </alternativeName>
</protein>
<dbReference type="NCBIfam" id="TIGR00442">
    <property type="entry name" value="hisS"/>
    <property type="match status" value="1"/>
</dbReference>
<dbReference type="PANTHER" id="PTHR43707">
    <property type="entry name" value="HISTIDYL-TRNA SYNTHETASE"/>
    <property type="match status" value="1"/>
</dbReference>
<evidence type="ECO:0000256" key="10">
    <source>
        <dbReference type="ARBA" id="ARBA00047639"/>
    </source>
</evidence>
<comment type="similarity">
    <text evidence="2 11">Belongs to the class-II aminoacyl-tRNA synthetase family.</text>
</comment>
<dbReference type="SUPFAM" id="SSF52954">
    <property type="entry name" value="Class II aaRS ABD-related"/>
    <property type="match status" value="1"/>
</dbReference>
<keyword evidence="5 11" id="KW-0436">Ligase</keyword>
<dbReference type="PANTHER" id="PTHR43707:SF1">
    <property type="entry name" value="HISTIDINE--TRNA LIGASE, MITOCHONDRIAL-RELATED"/>
    <property type="match status" value="1"/>
</dbReference>
<dbReference type="STRING" id="82801.SAMN04488506_0904"/>
<dbReference type="Proteomes" id="UP000199136">
    <property type="component" value="Unassembled WGS sequence"/>
</dbReference>
<dbReference type="SUPFAM" id="SSF55681">
    <property type="entry name" value="Class II aaRS and biotin synthetases"/>
    <property type="match status" value="1"/>
</dbReference>
<evidence type="ECO:0000256" key="3">
    <source>
        <dbReference type="ARBA" id="ARBA00011738"/>
    </source>
</evidence>
<dbReference type="PROSITE" id="PS50862">
    <property type="entry name" value="AA_TRNA_LIGASE_II"/>
    <property type="match status" value="1"/>
</dbReference>
<dbReference type="EC" id="6.1.1.21" evidence="11"/>
<feature type="binding site" evidence="12">
    <location>
        <position position="128"/>
    </location>
    <ligand>
        <name>L-histidine</name>
        <dbReference type="ChEBI" id="CHEBI:57595"/>
    </ligand>
</feature>
<evidence type="ECO:0000256" key="9">
    <source>
        <dbReference type="ARBA" id="ARBA00023146"/>
    </source>
</evidence>
<feature type="binding site" evidence="12">
    <location>
        <begin position="263"/>
        <end position="264"/>
    </location>
    <ligand>
        <name>L-histidine</name>
        <dbReference type="ChEBI" id="CHEBI:57595"/>
    </ligand>
</feature>
<dbReference type="GO" id="GO:0005524">
    <property type="term" value="F:ATP binding"/>
    <property type="evidence" value="ECO:0007669"/>
    <property type="project" value="UniProtKB-UniRule"/>
</dbReference>
<dbReference type="InterPro" id="IPR015807">
    <property type="entry name" value="His-tRNA-ligase"/>
</dbReference>
<dbReference type="RefSeq" id="WP_092479963.1">
    <property type="nucleotide sequence ID" value="NZ_FOXW01000003.1"/>
</dbReference>
<sequence length="442" mass="50360">MRFQKPKGTADLLPENTKQWQYVEDTFRAVFADYQFEEIRTPIFESKDLFSRGVGESSDIVSKEMYIFKDKGDRELALRPEGTASVARAFVENKLFGPEHTKPYKVYYQGPMFRYERPQSGRMRQFHQMGVEVFGSKNPATDVETIALAMDLFQELGLESLKLVINSLGDVESRLAYREALIAYLEPHFEELSEDSKTRLHKNPLRVLDSKDRRDKEIVANAPSILDYLNETSKKHFEVVKEMLDALEIPYVIDSNMVRGLDYYNDTIFEVMTESEAFGSLTTICAGGRYDGLVEEVGGPATPGFGFGIGMERLLMILEAENIELLEEEELDVYVIGIGEETNLETLKVVQAIRAAGMSADRDYLDRKLKAQFKAANKKNARVVLTLGQNELEQGVINFKVMKTGKESAVELEEIYDGDFEKIFNLKVADMTAFNEFFKKED</sequence>
<dbReference type="PIRSF" id="PIRSF001549">
    <property type="entry name" value="His-tRNA_synth"/>
    <property type="match status" value="1"/>
</dbReference>
<feature type="binding site" evidence="12">
    <location>
        <position position="114"/>
    </location>
    <ligand>
        <name>L-histidine</name>
        <dbReference type="ChEBI" id="CHEBI:57595"/>
    </ligand>
</feature>
<dbReference type="InterPro" id="IPR036621">
    <property type="entry name" value="Anticodon-bd_dom_sf"/>
</dbReference>
<comment type="subcellular location">
    <subcellularLocation>
        <location evidence="1 11">Cytoplasm</location>
    </subcellularLocation>
</comment>
<organism evidence="14 15">
    <name type="scientific">Desemzia incerta</name>
    <dbReference type="NCBI Taxonomy" id="82801"/>
    <lineage>
        <taxon>Bacteria</taxon>
        <taxon>Bacillati</taxon>
        <taxon>Bacillota</taxon>
        <taxon>Bacilli</taxon>
        <taxon>Lactobacillales</taxon>
        <taxon>Carnobacteriaceae</taxon>
        <taxon>Desemzia</taxon>
    </lineage>
</organism>
<dbReference type="GO" id="GO:0016740">
    <property type="term" value="F:transferase activity"/>
    <property type="evidence" value="ECO:0007669"/>
    <property type="project" value="UniProtKB-ARBA"/>
</dbReference>
<dbReference type="HAMAP" id="MF_00127">
    <property type="entry name" value="His_tRNA_synth"/>
    <property type="match status" value="1"/>
</dbReference>
<dbReference type="OrthoDB" id="9800814at2"/>
<name>A0A1I5WIC2_9LACT</name>
<feature type="binding site" evidence="12">
    <location>
        <position position="259"/>
    </location>
    <ligand>
        <name>L-histidine</name>
        <dbReference type="ChEBI" id="CHEBI:57595"/>
    </ligand>
</feature>
<keyword evidence="8 11" id="KW-0648">Protein biosynthesis</keyword>
<dbReference type="AlphaFoldDB" id="A0A1I5WIC2"/>
<comment type="subunit">
    <text evidence="3 11">Homodimer.</text>
</comment>
<dbReference type="GO" id="GO:0004821">
    <property type="term" value="F:histidine-tRNA ligase activity"/>
    <property type="evidence" value="ECO:0007669"/>
    <property type="project" value="UniProtKB-UniRule"/>
</dbReference>
<dbReference type="InterPro" id="IPR004516">
    <property type="entry name" value="HisRS/HisZ"/>
</dbReference>
<keyword evidence="7 11" id="KW-0067">ATP-binding</keyword>
<dbReference type="EMBL" id="FOXW01000003">
    <property type="protein sequence ID" value="SFQ19582.1"/>
    <property type="molecule type" value="Genomic_DNA"/>
</dbReference>
<evidence type="ECO:0000256" key="11">
    <source>
        <dbReference type="HAMAP-Rule" id="MF_00127"/>
    </source>
</evidence>
<dbReference type="InterPro" id="IPR006195">
    <property type="entry name" value="aa-tRNA-synth_II"/>
</dbReference>
<keyword evidence="4 11" id="KW-0963">Cytoplasm</keyword>
<feature type="binding site" evidence="12">
    <location>
        <begin position="81"/>
        <end position="83"/>
    </location>
    <ligand>
        <name>L-histidine</name>
        <dbReference type="ChEBI" id="CHEBI:57595"/>
    </ligand>
</feature>
<dbReference type="Gene3D" id="3.40.50.800">
    <property type="entry name" value="Anticodon-binding domain"/>
    <property type="match status" value="1"/>
</dbReference>
<evidence type="ECO:0000313" key="14">
    <source>
        <dbReference type="EMBL" id="SFQ19582.1"/>
    </source>
</evidence>
<dbReference type="InterPro" id="IPR045864">
    <property type="entry name" value="aa-tRNA-synth_II/BPL/LPL"/>
</dbReference>
<accession>A0A1I5WIC2</accession>
<dbReference type="FunFam" id="3.30.930.10:FF:000005">
    <property type="entry name" value="Histidine--tRNA ligase"/>
    <property type="match status" value="1"/>
</dbReference>
<dbReference type="InterPro" id="IPR033656">
    <property type="entry name" value="HisRS_anticodon"/>
</dbReference>
<evidence type="ECO:0000256" key="12">
    <source>
        <dbReference type="PIRSR" id="PIRSR001549-1"/>
    </source>
</evidence>
<dbReference type="Pfam" id="PF13393">
    <property type="entry name" value="tRNA-synt_His"/>
    <property type="match status" value="1"/>
</dbReference>
<proteinExistence type="inferred from homology"/>
<keyword evidence="9 11" id="KW-0030">Aminoacyl-tRNA synthetase</keyword>
<dbReference type="GO" id="GO:0140096">
    <property type="term" value="F:catalytic activity, acting on a protein"/>
    <property type="evidence" value="ECO:0007669"/>
    <property type="project" value="UniProtKB-ARBA"/>
</dbReference>
<reference evidence="14 15" key="1">
    <citation type="submission" date="2016-10" db="EMBL/GenBank/DDBJ databases">
        <authorList>
            <person name="de Groot N.N."/>
        </authorList>
    </citation>
    <scope>NUCLEOTIDE SEQUENCE [LARGE SCALE GENOMIC DNA]</scope>
    <source>
        <strain evidence="14 15">DSM 20581</strain>
    </source>
</reference>
<evidence type="ECO:0000256" key="7">
    <source>
        <dbReference type="ARBA" id="ARBA00022840"/>
    </source>
</evidence>
<keyword evidence="6 11" id="KW-0547">Nucleotide-binding</keyword>
<evidence type="ECO:0000256" key="5">
    <source>
        <dbReference type="ARBA" id="ARBA00022598"/>
    </source>
</evidence>
<evidence type="ECO:0000313" key="15">
    <source>
        <dbReference type="Proteomes" id="UP000199136"/>
    </source>
</evidence>
<keyword evidence="15" id="KW-1185">Reference proteome</keyword>
<comment type="catalytic activity">
    <reaction evidence="10 11">
        <text>tRNA(His) + L-histidine + ATP = L-histidyl-tRNA(His) + AMP + diphosphate + H(+)</text>
        <dbReference type="Rhea" id="RHEA:17313"/>
        <dbReference type="Rhea" id="RHEA-COMP:9665"/>
        <dbReference type="Rhea" id="RHEA-COMP:9689"/>
        <dbReference type="ChEBI" id="CHEBI:15378"/>
        <dbReference type="ChEBI" id="CHEBI:30616"/>
        <dbReference type="ChEBI" id="CHEBI:33019"/>
        <dbReference type="ChEBI" id="CHEBI:57595"/>
        <dbReference type="ChEBI" id="CHEBI:78442"/>
        <dbReference type="ChEBI" id="CHEBI:78527"/>
        <dbReference type="ChEBI" id="CHEBI:456215"/>
        <dbReference type="EC" id="6.1.1.21"/>
    </reaction>
</comment>
<evidence type="ECO:0000256" key="2">
    <source>
        <dbReference type="ARBA" id="ARBA00008226"/>
    </source>
</evidence>
<evidence type="ECO:0000256" key="4">
    <source>
        <dbReference type="ARBA" id="ARBA00022490"/>
    </source>
</evidence>
<dbReference type="GO" id="GO:0005737">
    <property type="term" value="C:cytoplasm"/>
    <property type="evidence" value="ECO:0007669"/>
    <property type="project" value="UniProtKB-SubCell"/>
</dbReference>
<evidence type="ECO:0000256" key="6">
    <source>
        <dbReference type="ARBA" id="ARBA00022741"/>
    </source>
</evidence>
<feature type="domain" description="Aminoacyl-transfer RNA synthetases class-II family profile" evidence="13">
    <location>
        <begin position="8"/>
        <end position="327"/>
    </location>
</feature>